<dbReference type="EMBL" id="JADJZA010000002">
    <property type="protein sequence ID" value="MBK9296396.1"/>
    <property type="molecule type" value="Genomic_DNA"/>
</dbReference>
<evidence type="ECO:0000313" key="2">
    <source>
        <dbReference type="Proteomes" id="UP000727993"/>
    </source>
</evidence>
<evidence type="ECO:0000313" key="1">
    <source>
        <dbReference type="EMBL" id="MBK9296396.1"/>
    </source>
</evidence>
<sequence length="89" mass="10048">MERIEHRLFSFITTNSRGRPLTNIRTVVELISATTTQKGADIQPPTTPTSTPKGVKITKDYSSEAIPLSLHDWHGDWNYTISHTPQPFN</sequence>
<gene>
    <name evidence="1" type="ORF">IPN02_05945</name>
</gene>
<accession>A0A936TCE7</accession>
<protein>
    <recommendedName>
        <fullName evidence="3">Transposase</fullName>
    </recommendedName>
</protein>
<dbReference type="InterPro" id="IPR011518">
    <property type="entry name" value="Transposase_36"/>
</dbReference>
<proteinExistence type="predicted"/>
<comment type="caution">
    <text evidence="1">The sequence shown here is derived from an EMBL/GenBank/DDBJ whole genome shotgun (WGS) entry which is preliminary data.</text>
</comment>
<reference evidence="1 2" key="1">
    <citation type="submission" date="2020-10" db="EMBL/GenBank/DDBJ databases">
        <title>Connecting structure to function with the recovery of over 1000 high-quality activated sludge metagenome-assembled genomes encoding full-length rRNA genes using long-read sequencing.</title>
        <authorList>
            <person name="Singleton C.M."/>
            <person name="Petriglieri F."/>
            <person name="Kristensen J.M."/>
            <person name="Kirkegaard R.H."/>
            <person name="Michaelsen T.Y."/>
            <person name="Andersen M.H."/>
            <person name="Karst S.M."/>
            <person name="Dueholm M.S."/>
            <person name="Nielsen P.H."/>
            <person name="Albertsen M."/>
        </authorList>
    </citation>
    <scope>NUCLEOTIDE SEQUENCE [LARGE SCALE GENOMIC DNA]</scope>
    <source>
        <strain evidence="1">Lyne_18-Q3-R50-59_MAXAC.006</strain>
    </source>
</reference>
<dbReference type="AlphaFoldDB" id="A0A936TCE7"/>
<name>A0A936TCE7_9ACTN</name>
<organism evidence="1 2">
    <name type="scientific">Candidatus Neomicrothrix subdominans</name>
    <dbReference type="NCBI Taxonomy" id="2954438"/>
    <lineage>
        <taxon>Bacteria</taxon>
        <taxon>Bacillati</taxon>
        <taxon>Actinomycetota</taxon>
        <taxon>Acidimicrobiia</taxon>
        <taxon>Acidimicrobiales</taxon>
        <taxon>Microthrixaceae</taxon>
        <taxon>Candidatus Neomicrothrix</taxon>
    </lineage>
</organism>
<dbReference type="Pfam" id="PF07592">
    <property type="entry name" value="DDE_Tnp_ISAZ013"/>
    <property type="match status" value="1"/>
</dbReference>
<dbReference type="Proteomes" id="UP000727993">
    <property type="component" value="Unassembled WGS sequence"/>
</dbReference>
<evidence type="ECO:0008006" key="3">
    <source>
        <dbReference type="Google" id="ProtNLM"/>
    </source>
</evidence>